<dbReference type="PANTHER" id="PTHR30344:SF1">
    <property type="entry name" value="6-PHOSPHOGLUCONOLACTONASE"/>
    <property type="match status" value="1"/>
</dbReference>
<sequence length="387" mass="40493">MPENSLQRRTFLTGLAAAGTAAFLAPQAACASQAPAHPAPAHPTPAHAAHAAMLMALIGSYTSSTPAGHGLEVAHRADSGALEPSGVVEGVPDASWLAWSPDHQYLYVTNEVPQGTVTAVDLTSHTPKVINTQPTGGAGTTHASVHPDGKFLFTANYSDGTVSVHRRNDDGSIGEATDLVKHPGDQPHAHQVLVDISKRWVIAVDLGADSVFVYALDPATGKLTQNQQLALPPGTGPRHLDFDGATRAYLLAELNSTITVLDFDPEGGKFTAGEVISSRAPEATGENFPSEIAVTRDGKFVYAANRGDNNIAAFAIEGSALKFLGATPTGGDWPRHFALDPEQTSLYVSNQRSGTITRLTRDAQSGLLSPAPEVLEIPSVAVVTFHG</sequence>
<dbReference type="PANTHER" id="PTHR30344">
    <property type="entry name" value="6-PHOSPHOGLUCONOLACTONASE-RELATED"/>
    <property type="match status" value="1"/>
</dbReference>
<keyword evidence="2" id="KW-0732">Signal</keyword>
<dbReference type="RefSeq" id="WP_344682491.1">
    <property type="nucleotide sequence ID" value="NZ_BAAAUX010000018.1"/>
</dbReference>
<evidence type="ECO:0000256" key="2">
    <source>
        <dbReference type="SAM" id="SignalP"/>
    </source>
</evidence>
<evidence type="ECO:0000313" key="4">
    <source>
        <dbReference type="Proteomes" id="UP001500979"/>
    </source>
</evidence>
<dbReference type="InterPro" id="IPR015943">
    <property type="entry name" value="WD40/YVTN_repeat-like_dom_sf"/>
</dbReference>
<organism evidence="3 4">
    <name type="scientific">Saccharopolyspora taberi</name>
    <dbReference type="NCBI Taxonomy" id="60895"/>
    <lineage>
        <taxon>Bacteria</taxon>
        <taxon>Bacillati</taxon>
        <taxon>Actinomycetota</taxon>
        <taxon>Actinomycetes</taxon>
        <taxon>Pseudonocardiales</taxon>
        <taxon>Pseudonocardiaceae</taxon>
        <taxon>Saccharopolyspora</taxon>
    </lineage>
</organism>
<dbReference type="InterPro" id="IPR006311">
    <property type="entry name" value="TAT_signal"/>
</dbReference>
<proteinExistence type="inferred from homology"/>
<dbReference type="SUPFAM" id="SSF51004">
    <property type="entry name" value="C-terminal (heme d1) domain of cytochrome cd1-nitrite reductase"/>
    <property type="match status" value="1"/>
</dbReference>
<comment type="similarity">
    <text evidence="1">Belongs to the cycloisomerase 2 family.</text>
</comment>
<gene>
    <name evidence="3" type="ORF">GCM10010470_43290</name>
</gene>
<dbReference type="InterPro" id="IPR011048">
    <property type="entry name" value="Haem_d1_sf"/>
</dbReference>
<evidence type="ECO:0000256" key="1">
    <source>
        <dbReference type="ARBA" id="ARBA00005564"/>
    </source>
</evidence>
<protein>
    <submittedName>
        <fullName evidence="3">Lactonase family protein</fullName>
    </submittedName>
</protein>
<dbReference type="Proteomes" id="UP001500979">
    <property type="component" value="Unassembled WGS sequence"/>
</dbReference>
<dbReference type="Gene3D" id="2.130.10.10">
    <property type="entry name" value="YVTN repeat-like/Quinoprotein amine dehydrogenase"/>
    <property type="match status" value="1"/>
</dbReference>
<evidence type="ECO:0000313" key="3">
    <source>
        <dbReference type="EMBL" id="GAA2803480.1"/>
    </source>
</evidence>
<dbReference type="InterPro" id="IPR050282">
    <property type="entry name" value="Cycloisomerase_2"/>
</dbReference>
<accession>A0ABN3VGM6</accession>
<comment type="caution">
    <text evidence="3">The sequence shown here is derived from an EMBL/GenBank/DDBJ whole genome shotgun (WGS) entry which is preliminary data.</text>
</comment>
<dbReference type="Pfam" id="PF10282">
    <property type="entry name" value="Lactonase"/>
    <property type="match status" value="1"/>
</dbReference>
<feature type="signal peptide" evidence="2">
    <location>
        <begin position="1"/>
        <end position="31"/>
    </location>
</feature>
<dbReference type="InterPro" id="IPR019405">
    <property type="entry name" value="Lactonase_7-beta_prop"/>
</dbReference>
<name>A0ABN3VGM6_9PSEU</name>
<dbReference type="EMBL" id="BAAAUX010000018">
    <property type="protein sequence ID" value="GAA2803480.1"/>
    <property type="molecule type" value="Genomic_DNA"/>
</dbReference>
<reference evidence="3 4" key="1">
    <citation type="journal article" date="2019" name="Int. J. Syst. Evol. Microbiol.">
        <title>The Global Catalogue of Microorganisms (GCM) 10K type strain sequencing project: providing services to taxonomists for standard genome sequencing and annotation.</title>
        <authorList>
            <consortium name="The Broad Institute Genomics Platform"/>
            <consortium name="The Broad Institute Genome Sequencing Center for Infectious Disease"/>
            <person name="Wu L."/>
            <person name="Ma J."/>
        </authorList>
    </citation>
    <scope>NUCLEOTIDE SEQUENCE [LARGE SCALE GENOMIC DNA]</scope>
    <source>
        <strain evidence="3 4">JCM 9383</strain>
    </source>
</reference>
<keyword evidence="4" id="KW-1185">Reference proteome</keyword>
<dbReference type="PROSITE" id="PS51318">
    <property type="entry name" value="TAT"/>
    <property type="match status" value="1"/>
</dbReference>
<feature type="chain" id="PRO_5045391689" evidence="2">
    <location>
        <begin position="32"/>
        <end position="387"/>
    </location>
</feature>